<name>A0ABR2QQZ9_9ROSI</name>
<sequence>MAATDNMKRGAAEHEGSTASKRGASSAIDCVILNENTSTCDGHLNIQGLDNSRDFTFLPFETEEVAWEMYSRTTSYDDNLVSCHQVLFHKDKCLLAFKKFETMEQYFTKKMVEWKQSGGSSTDKGSWLKHIEEDFTRLFRDVLRILYEGIDDNRYDSFWANLEECLVVTGNCIKLLPMTKDNKRVGVDLDELQKFMSKMIGLPFGLDDVLSYSDFNMSLEMSSFLFQLSNYNLNFMGPKFLLWPPFAWSDNERCIFIENLEYLLNTFVIRRIEFGRRLAKDQHMSVWFQTVGTKIAGNKTVFSEMIDYPNKSFGVVKSYRTAFDVVRFCANAFRHYNDVSYQHVRVKNLNKINIQKELAAAIPDLIGKVFDAPVLYAEGLGW</sequence>
<reference evidence="2 3" key="1">
    <citation type="journal article" date="2024" name="G3 (Bethesda)">
        <title>Genome assembly of Hibiscus sabdariffa L. provides insights into metabolisms of medicinal natural products.</title>
        <authorList>
            <person name="Kim T."/>
        </authorList>
    </citation>
    <scope>NUCLEOTIDE SEQUENCE [LARGE SCALE GENOMIC DNA]</scope>
    <source>
        <strain evidence="2">TK-2024</strain>
        <tissue evidence="2">Old leaves</tissue>
    </source>
</reference>
<proteinExistence type="predicted"/>
<keyword evidence="3" id="KW-1185">Reference proteome</keyword>
<dbReference type="Proteomes" id="UP001396334">
    <property type="component" value="Unassembled WGS sequence"/>
</dbReference>
<feature type="compositionally biased region" description="Basic and acidic residues" evidence="1">
    <location>
        <begin position="1"/>
        <end position="16"/>
    </location>
</feature>
<organism evidence="2 3">
    <name type="scientific">Hibiscus sabdariffa</name>
    <name type="common">roselle</name>
    <dbReference type="NCBI Taxonomy" id="183260"/>
    <lineage>
        <taxon>Eukaryota</taxon>
        <taxon>Viridiplantae</taxon>
        <taxon>Streptophyta</taxon>
        <taxon>Embryophyta</taxon>
        <taxon>Tracheophyta</taxon>
        <taxon>Spermatophyta</taxon>
        <taxon>Magnoliopsida</taxon>
        <taxon>eudicotyledons</taxon>
        <taxon>Gunneridae</taxon>
        <taxon>Pentapetalae</taxon>
        <taxon>rosids</taxon>
        <taxon>malvids</taxon>
        <taxon>Malvales</taxon>
        <taxon>Malvaceae</taxon>
        <taxon>Malvoideae</taxon>
        <taxon>Hibiscus</taxon>
    </lineage>
</organism>
<dbReference type="EMBL" id="JBBPBN010000034">
    <property type="protein sequence ID" value="KAK9003086.1"/>
    <property type="molecule type" value="Genomic_DNA"/>
</dbReference>
<evidence type="ECO:0000313" key="3">
    <source>
        <dbReference type="Proteomes" id="UP001396334"/>
    </source>
</evidence>
<protein>
    <submittedName>
        <fullName evidence="2">Uncharacterized protein</fullName>
    </submittedName>
</protein>
<comment type="caution">
    <text evidence="2">The sequence shown here is derived from an EMBL/GenBank/DDBJ whole genome shotgun (WGS) entry which is preliminary data.</text>
</comment>
<gene>
    <name evidence="2" type="ORF">V6N11_060655</name>
</gene>
<feature type="region of interest" description="Disordered" evidence="1">
    <location>
        <begin position="1"/>
        <end position="20"/>
    </location>
</feature>
<evidence type="ECO:0000313" key="2">
    <source>
        <dbReference type="EMBL" id="KAK9003086.1"/>
    </source>
</evidence>
<accession>A0ABR2QQZ9</accession>
<evidence type="ECO:0000256" key="1">
    <source>
        <dbReference type="SAM" id="MobiDB-lite"/>
    </source>
</evidence>